<accession>A0A0V1Q5L1</accession>
<comment type="caution">
    <text evidence="1">The sequence shown here is derived from an EMBL/GenBank/DDBJ whole genome shotgun (WGS) entry which is preliminary data.</text>
</comment>
<dbReference type="RefSeq" id="XP_015469908.1">
    <property type="nucleotide sequence ID" value="XM_015609271.1"/>
</dbReference>
<proteinExistence type="predicted"/>
<gene>
    <name evidence="1" type="ORF">AC631_00441</name>
</gene>
<protein>
    <submittedName>
        <fullName evidence="1">Uncharacterized protein</fullName>
    </submittedName>
</protein>
<name>A0A0V1Q5L1_9ASCO</name>
<evidence type="ECO:0000313" key="2">
    <source>
        <dbReference type="Proteomes" id="UP000054251"/>
    </source>
</evidence>
<dbReference type="EMBL" id="LMYN01000005">
    <property type="protein sequence ID" value="KSA03806.1"/>
    <property type="molecule type" value="Genomic_DNA"/>
</dbReference>
<reference evidence="1 2" key="1">
    <citation type="submission" date="2015-11" db="EMBL/GenBank/DDBJ databases">
        <title>The genome of Debaryomyces fabryi.</title>
        <authorList>
            <person name="Tafer H."/>
            <person name="Lopandic K."/>
        </authorList>
    </citation>
    <scope>NUCLEOTIDE SEQUENCE [LARGE SCALE GENOMIC DNA]</scope>
    <source>
        <strain evidence="1 2">CBS 789</strain>
    </source>
</reference>
<dbReference type="InterPro" id="IPR035283">
    <property type="entry name" value="Fmp23"/>
</dbReference>
<dbReference type="Pfam" id="PF17315">
    <property type="entry name" value="FMP23"/>
    <property type="match status" value="1"/>
</dbReference>
<dbReference type="Proteomes" id="UP000054251">
    <property type="component" value="Unassembled WGS sequence"/>
</dbReference>
<organism evidence="1 2">
    <name type="scientific">Debaryomyces fabryi</name>
    <dbReference type="NCBI Taxonomy" id="58627"/>
    <lineage>
        <taxon>Eukaryota</taxon>
        <taxon>Fungi</taxon>
        <taxon>Dikarya</taxon>
        <taxon>Ascomycota</taxon>
        <taxon>Saccharomycotina</taxon>
        <taxon>Pichiomycetes</taxon>
        <taxon>Debaryomycetaceae</taxon>
        <taxon>Debaryomyces</taxon>
    </lineage>
</organism>
<evidence type="ECO:0000313" key="1">
    <source>
        <dbReference type="EMBL" id="KSA03806.1"/>
    </source>
</evidence>
<sequence>MLLRYLIKSLVPLRHQSCCSRSFAYSFATSTNFERAIEYEIDLISLKKTTGRKREQASGKFKFNPFNLTRLESKLINPEIVTKCINDVKRDPLDYKNFPSNDSKGHLEFIERYNVELRKFLDFIQKNCERKIQTFDQLTSEEILTNLNIFKDNYQKGKIEGVNKYNYTSYNYMFERLSKYLRHDSSFPALLKNNLDNDFESNKIIMDLYKFGIGKFMNELKSLANEFSFERMTKTEISSAIELTIMQYDDFLRVNETNADFSETFFKGCFQIQRYKHLKSILDALPIQSSHLLYILNNENSKLIINKINELSGEKENFKKTVISHQAELNFIGFLSKDSFQSFAKLASFLYKLSITSNDETIQYISLTLLEQLTPFFTNGTLQDSDLRTIELEAISPAIISNDMRENYEFSVLGKIELFNFVDELKLLKSSSRKNFGNLVVADTFEELDKLINFFKGSSVILDNLQVLELELCTLSRYITWDLSVLDKLVDDPSWVLYLTEVYEAGFENSGQQFDFTKRTPTVRQYTQIPDDLFLHEFVNELKIVKDDLLGGFSFNIFSSSGVLSILEHAIEEVQTGYNLSFNFTSDKVDDFIQLNRRLCKLFQFNGGNTGILDTLIHSQSVFESVAKRSKPLQKKEDYTQIPEDIELHKYCTELDILRHELGCPYQDCSVAQIKSLLNDRINNVLNNSETQSSSISRENIDKFLKLEENLNKLFKVNNYPAILDTLLHSQSVFERFEKKKKQTSTYTQIPDDLELHKFSNELEIFREDELKGSYNDYSADQIEAIMNKRIAEINNGKENSNTSSRMNKSNVYEFMRLGRRLSKLFDINGKNTAILDTLIQSQSVFDRLERSKFKSNKSASPYKQIPDSFILEEYMLELIQLRSELGGNDFRSFNSKKILVTLKKMMTNKKKFNLDKRIAYSKLYSNICYLFKYNGNRSFILDNVLVSGEVFAKFENDKIFDKSQKPQNSIISQNTKFVNEFIDSLNQLFNHIKLTGASDFLGIDELEFDKYISQVLLSNKEGTYQFPVYLNMVDRIRFFNLKIRNYPFFLYSLVQKRNAGEIINDKIVKTVFEESNQMMHNEFKLNESKRKISVPISESANRFDISDFTQSDAKPKQEYINSASLLASLSKQKSAADFEASGIVKSKNSTDDLLKSELEIKDAVAFALNNDKDETNNEHDQLQNLTTEKVRETFKQYKPSSHSSIPTSQIDKSSIESYLNKAKKEKDLAKERKFRESKAYEWSKSMYNTRRSLESHNFFDPIVPISKVSKESKELFFPILNNGETEYLLLTINGETIMSKENPLGKNSLPQDMFTVLNKFSEEDLGRFIKNVNKLQKNNWRLIGGGGGGGEKEKMLVLTRNKTLKRDMYLARIKTMFATTGAVFLVLVSLNLWLDDESATPVDVQTPIEGHIPNNDIAIQSGNKVDISSTTQKQSSTWKKFLWSTK</sequence>
<keyword evidence="2" id="KW-1185">Reference proteome</keyword>
<dbReference type="OrthoDB" id="4084534at2759"/>
<dbReference type="GeneID" id="26837450"/>